<evidence type="ECO:0000313" key="2">
    <source>
        <dbReference type="EMBL" id="VTJ51189.1"/>
    </source>
</evidence>
<gene>
    <name evidence="1" type="ORF">GHT09_001155</name>
    <name evidence="2" type="ORF">MONAX_5E021621</name>
</gene>
<name>A0A5E4A2C0_MARMO</name>
<protein>
    <submittedName>
        <fullName evidence="2">Uncharacterized protein</fullName>
    </submittedName>
</protein>
<reference evidence="1" key="2">
    <citation type="submission" date="2020-08" db="EMBL/GenBank/DDBJ databases">
        <authorList>
            <person name="Shumante A."/>
            <person name="Zimin A.V."/>
            <person name="Puiu D."/>
            <person name="Salzberg S.L."/>
        </authorList>
    </citation>
    <scope>NUCLEOTIDE SEQUENCE</scope>
    <source>
        <strain evidence="1">WC2-LM</strain>
        <tissue evidence="1">Liver</tissue>
    </source>
</reference>
<dbReference type="EMBL" id="CABDUW010000002">
    <property type="protein sequence ID" value="VTJ51189.1"/>
    <property type="molecule type" value="Genomic_DNA"/>
</dbReference>
<reference evidence="2 3" key="1">
    <citation type="submission" date="2019-04" db="EMBL/GenBank/DDBJ databases">
        <authorList>
            <person name="Alioto T."/>
            <person name="Alioto T."/>
        </authorList>
    </citation>
    <scope>NUCLEOTIDE SEQUENCE [LARGE SCALE GENOMIC DNA]</scope>
</reference>
<evidence type="ECO:0000313" key="3">
    <source>
        <dbReference type="Proteomes" id="UP000335636"/>
    </source>
</evidence>
<dbReference type="Proteomes" id="UP000335636">
    <property type="component" value="Unassembled WGS sequence"/>
</dbReference>
<proteinExistence type="predicted"/>
<organism evidence="2 3">
    <name type="scientific">Marmota monax</name>
    <name type="common">Woodchuck</name>
    <dbReference type="NCBI Taxonomy" id="9995"/>
    <lineage>
        <taxon>Eukaryota</taxon>
        <taxon>Metazoa</taxon>
        <taxon>Chordata</taxon>
        <taxon>Craniata</taxon>
        <taxon>Vertebrata</taxon>
        <taxon>Euteleostomi</taxon>
        <taxon>Mammalia</taxon>
        <taxon>Eutheria</taxon>
        <taxon>Euarchontoglires</taxon>
        <taxon>Glires</taxon>
        <taxon>Rodentia</taxon>
        <taxon>Sciuromorpha</taxon>
        <taxon>Sciuridae</taxon>
        <taxon>Xerinae</taxon>
        <taxon>Marmotini</taxon>
        <taxon>Marmota</taxon>
    </lineage>
</organism>
<accession>A0A5E4A2C0</accession>
<evidence type="ECO:0000313" key="1">
    <source>
        <dbReference type="EMBL" id="KAF7467717.1"/>
    </source>
</evidence>
<dbReference type="AlphaFoldDB" id="A0A5E4A2C0"/>
<dbReference type="EMBL" id="WJEC01007802">
    <property type="protein sequence ID" value="KAF7467717.1"/>
    <property type="molecule type" value="Genomic_DNA"/>
</dbReference>
<dbReference type="Proteomes" id="UP000662637">
    <property type="component" value="Unassembled WGS sequence"/>
</dbReference>
<keyword evidence="3" id="KW-1185">Reference proteome</keyword>
<sequence>MSVGPGAGSGPRLARRVVGTSRSASVSYRIPLYSCYPANAVNWKTAVARKTCNGQGATEEKTFLLIFNLGLKRPACFGNLIFTHHPT</sequence>